<evidence type="ECO:0000313" key="3">
    <source>
        <dbReference type="Proteomes" id="UP000326396"/>
    </source>
</evidence>
<dbReference type="Proteomes" id="UP000326396">
    <property type="component" value="Linkage Group LG19"/>
</dbReference>
<dbReference type="Pfam" id="PF03732">
    <property type="entry name" value="Retrotrans_gag"/>
    <property type="match status" value="1"/>
</dbReference>
<proteinExistence type="predicted"/>
<dbReference type="OrthoDB" id="1724977at2759"/>
<protein>
    <recommendedName>
        <fullName evidence="1">Retrotransposon gag domain-containing protein</fullName>
    </recommendedName>
</protein>
<keyword evidence="3" id="KW-1185">Reference proteome</keyword>
<name>A0A5N6NGP2_9ASTR</name>
<dbReference type="InterPro" id="IPR005162">
    <property type="entry name" value="Retrotrans_gag_dom"/>
</dbReference>
<accession>A0A5N6NGP2</accession>
<comment type="caution">
    <text evidence="2">The sequence shown here is derived from an EMBL/GenBank/DDBJ whole genome shotgun (WGS) entry which is preliminary data.</text>
</comment>
<dbReference type="AlphaFoldDB" id="A0A5N6NGP2"/>
<evidence type="ECO:0000259" key="1">
    <source>
        <dbReference type="Pfam" id="PF03732"/>
    </source>
</evidence>
<gene>
    <name evidence="2" type="ORF">E3N88_20324</name>
</gene>
<evidence type="ECO:0000313" key="2">
    <source>
        <dbReference type="EMBL" id="KAD4888251.1"/>
    </source>
</evidence>
<sequence>MFGRGSNARNLKRKAEKARINMMVERKGTEGAVGLLRWIEKLESVFAMAECSEENRVKYSTGTLEGSALTWWNTHVQTLGLETANTIPWEEFTRMLHEEYCPRDEIRKLEEEFWVHKMVGSEIEKY</sequence>
<feature type="domain" description="Retrotransposon gag" evidence="1">
    <location>
        <begin position="62"/>
        <end position="122"/>
    </location>
</feature>
<organism evidence="2 3">
    <name type="scientific">Mikania micrantha</name>
    <name type="common">bitter vine</name>
    <dbReference type="NCBI Taxonomy" id="192012"/>
    <lineage>
        <taxon>Eukaryota</taxon>
        <taxon>Viridiplantae</taxon>
        <taxon>Streptophyta</taxon>
        <taxon>Embryophyta</taxon>
        <taxon>Tracheophyta</taxon>
        <taxon>Spermatophyta</taxon>
        <taxon>Magnoliopsida</taxon>
        <taxon>eudicotyledons</taxon>
        <taxon>Gunneridae</taxon>
        <taxon>Pentapetalae</taxon>
        <taxon>asterids</taxon>
        <taxon>campanulids</taxon>
        <taxon>Asterales</taxon>
        <taxon>Asteraceae</taxon>
        <taxon>Asteroideae</taxon>
        <taxon>Heliantheae alliance</taxon>
        <taxon>Eupatorieae</taxon>
        <taxon>Mikania</taxon>
    </lineage>
</organism>
<reference evidence="2 3" key="1">
    <citation type="submission" date="2019-05" db="EMBL/GenBank/DDBJ databases">
        <title>Mikania micrantha, genome provides insights into the molecular mechanism of rapid growth.</title>
        <authorList>
            <person name="Liu B."/>
        </authorList>
    </citation>
    <scope>NUCLEOTIDE SEQUENCE [LARGE SCALE GENOMIC DNA]</scope>
    <source>
        <strain evidence="2">NLD-2019</strain>
        <tissue evidence="2">Leaf</tissue>
    </source>
</reference>
<dbReference type="EMBL" id="SZYD01000011">
    <property type="protein sequence ID" value="KAD4888251.1"/>
    <property type="molecule type" value="Genomic_DNA"/>
</dbReference>